<evidence type="ECO:0000256" key="4">
    <source>
        <dbReference type="PIRSR" id="PIRSR000460-1"/>
    </source>
</evidence>
<reference evidence="7" key="1">
    <citation type="submission" date="2016-11" db="EMBL/GenBank/DDBJ databases">
        <authorList>
            <person name="Varghese N."/>
            <person name="Submissions S."/>
        </authorList>
    </citation>
    <scope>NUCLEOTIDE SEQUENCE [LARGE SCALE GENOMIC DNA]</scope>
    <source>
        <strain evidence="7">DSM 10349</strain>
    </source>
</reference>
<dbReference type="EMBL" id="FRAR01000017">
    <property type="protein sequence ID" value="SHK58125.1"/>
    <property type="molecule type" value="Genomic_DNA"/>
</dbReference>
<evidence type="ECO:0000256" key="1">
    <source>
        <dbReference type="ARBA" id="ARBA00001275"/>
    </source>
</evidence>
<feature type="domain" description="DUF3417" evidence="5">
    <location>
        <begin position="13"/>
        <end position="121"/>
    </location>
</feature>
<dbReference type="Gene3D" id="3.40.50.2000">
    <property type="entry name" value="Glycogen Phosphorylase B"/>
    <property type="match status" value="3"/>
</dbReference>
<dbReference type="Proteomes" id="UP000183997">
    <property type="component" value="Unassembled WGS sequence"/>
</dbReference>
<evidence type="ECO:0000256" key="2">
    <source>
        <dbReference type="ARBA" id="ARBA00006047"/>
    </source>
</evidence>
<dbReference type="GO" id="GO:0030170">
    <property type="term" value="F:pyridoxal phosphate binding"/>
    <property type="evidence" value="ECO:0007669"/>
    <property type="project" value="InterPro"/>
</dbReference>
<dbReference type="Pfam" id="PF00343">
    <property type="entry name" value="Phosphorylase"/>
    <property type="match status" value="1"/>
</dbReference>
<name>A0A1M6TMA5_9FIRM</name>
<dbReference type="NCBIfam" id="TIGR02094">
    <property type="entry name" value="more_P_ylases"/>
    <property type="match status" value="1"/>
</dbReference>
<dbReference type="PANTHER" id="PTHR42655">
    <property type="entry name" value="GLYCOGEN PHOSPHORYLASE"/>
    <property type="match status" value="1"/>
</dbReference>
<dbReference type="InterPro" id="IPR024517">
    <property type="entry name" value="Glycogen_phosphorylase_DUF3417"/>
</dbReference>
<dbReference type="AlphaFoldDB" id="A0A1M6TMA5"/>
<feature type="modified residue" description="N6-(pyridoxal phosphate)lysine" evidence="4">
    <location>
        <position position="603"/>
    </location>
</feature>
<dbReference type="InterPro" id="IPR052182">
    <property type="entry name" value="Glycogen/Maltodextrin_Phosph"/>
</dbReference>
<comment type="similarity">
    <text evidence="2">Belongs to the glycogen phosphorylase family.</text>
</comment>
<dbReference type="InterPro" id="IPR000811">
    <property type="entry name" value="Glyco_trans_35"/>
</dbReference>
<evidence type="ECO:0000259" key="5">
    <source>
        <dbReference type="Pfam" id="PF11897"/>
    </source>
</evidence>
<comment type="catalytic activity">
    <reaction evidence="1">
        <text>[(1-&gt;4)-alpha-D-glucosyl](n) + phosphate = [(1-&gt;4)-alpha-D-glucosyl](n-1) + alpha-D-glucose 1-phosphate</text>
        <dbReference type="Rhea" id="RHEA:41732"/>
        <dbReference type="Rhea" id="RHEA-COMP:9584"/>
        <dbReference type="Rhea" id="RHEA-COMP:9586"/>
        <dbReference type="ChEBI" id="CHEBI:15444"/>
        <dbReference type="ChEBI" id="CHEBI:43474"/>
        <dbReference type="ChEBI" id="CHEBI:58601"/>
        <dbReference type="EC" id="2.4.1.1"/>
    </reaction>
</comment>
<sequence>MYFFRTITVNPSVPERISRLKELSYNLWFSWHPEAQDLFRMLHQEKWEELKHNPVRMLLEVDHQALQRAAEDDGFLNLYDKVMADMDSYMQGDTWFKQNYPELSGKSIAYFSAEFGLHESLPIYSGGLGVLAGDHCKAASDIGLPLVGVGLLYKQGYFTQWINRDGWQEAHYPYQNYNQMPVKPAVDDEGKEVIVSVELPGRTVYLKVWQIQVGRIFIYLMDADITMNNEQDRQLTAQLYGGDKDTRICQEIILGIGGVRVLRRLGIHPVTWHINEGHAAFLCLERLQELVHAGVPLATAREAVRASTVFTTHTPVPAGHDVFDVEKVDFYLNGYYNLLGVDKSSFMQFGYDRQRNSFNMTILAMNFSAYCNGVSKLHGEVSRKMFHYLYDNIPVEEVPIFSVTNGIHTLTWIANELRQLLDAYLDPDWQTNISNDSLWQGVDKIPDEALWDMHKSLKKRAIQFVRRAISNQMSRNQESAETIDSVAEYLNPDAFTIGFARRFATYKRATLLFRDRERLARLFSDPERPVQIIFAGKAHPADRPGQELIKQIYEFSQQEPFRGKIIFIEDYDMDVARHLVQGVDIWLNTPRWPMEASGTSGMKAAANGVVNCSVLDGWWPEAYHQDNGFAIGKQTGYRTEEEQDQEDIYNLYSLLEDQIIPTYYQQVDGYPREWIKIMKNCMKTITPEFSTERMVKEYTKRFYSEAIRRGENFSVNHFQIATEIQDFKRYIKENWHHVTVKNVLANGINDNELKVGDALKLTTNVYLGPIQPNDVQVEVVYGCEGEGPHTLEQIKTTPLYSEGPQEEGIYQYRGGFTLEQGTCGFTVRVRPDHPLFATKFELPLASWARNF</sequence>
<organism evidence="6 7">
    <name type="scientific">Desulforamulus aeronauticus DSM 10349</name>
    <dbReference type="NCBI Taxonomy" id="1121421"/>
    <lineage>
        <taxon>Bacteria</taxon>
        <taxon>Bacillati</taxon>
        <taxon>Bacillota</taxon>
        <taxon>Clostridia</taxon>
        <taxon>Eubacteriales</taxon>
        <taxon>Peptococcaceae</taxon>
        <taxon>Desulforamulus</taxon>
    </lineage>
</organism>
<dbReference type="GO" id="GO:0008184">
    <property type="term" value="F:glycogen phosphorylase activity"/>
    <property type="evidence" value="ECO:0007669"/>
    <property type="project" value="InterPro"/>
</dbReference>
<dbReference type="OrthoDB" id="9760804at2"/>
<protein>
    <submittedName>
        <fullName evidence="6">Maltodextrin phosphorylase</fullName>
    </submittedName>
</protein>
<evidence type="ECO:0000313" key="6">
    <source>
        <dbReference type="EMBL" id="SHK58125.1"/>
    </source>
</evidence>
<accession>A0A1M6TMA5</accession>
<evidence type="ECO:0000313" key="7">
    <source>
        <dbReference type="Proteomes" id="UP000183997"/>
    </source>
</evidence>
<dbReference type="GO" id="GO:0005975">
    <property type="term" value="P:carbohydrate metabolic process"/>
    <property type="evidence" value="ECO:0007669"/>
    <property type="project" value="InterPro"/>
</dbReference>
<gene>
    <name evidence="6" type="ORF">SAMN02745123_02378</name>
</gene>
<keyword evidence="3" id="KW-0021">Allosteric enzyme</keyword>
<dbReference type="InterPro" id="IPR011834">
    <property type="entry name" value="Agluc_phsphrylas"/>
</dbReference>
<dbReference type="RefSeq" id="WP_072914577.1">
    <property type="nucleotide sequence ID" value="NZ_FRAR01000017.1"/>
</dbReference>
<dbReference type="STRING" id="1121421.SAMN02745123_02378"/>
<evidence type="ECO:0000256" key="3">
    <source>
        <dbReference type="ARBA" id="ARBA00022533"/>
    </source>
</evidence>
<keyword evidence="7" id="KW-1185">Reference proteome</keyword>
<dbReference type="Pfam" id="PF11897">
    <property type="entry name" value="DUF3417"/>
    <property type="match status" value="1"/>
</dbReference>
<keyword evidence="4" id="KW-0663">Pyridoxal phosphate</keyword>
<dbReference type="PANTHER" id="PTHR42655:SF1">
    <property type="entry name" value="GLYCOGEN PHOSPHORYLASE"/>
    <property type="match status" value="1"/>
</dbReference>
<dbReference type="PIRSF" id="PIRSF000460">
    <property type="entry name" value="Pprylas_GlgP"/>
    <property type="match status" value="1"/>
</dbReference>
<proteinExistence type="inferred from homology"/>
<dbReference type="SUPFAM" id="SSF53756">
    <property type="entry name" value="UDP-Glycosyltransferase/glycogen phosphorylase"/>
    <property type="match status" value="1"/>
</dbReference>